<evidence type="ECO:0000313" key="4">
    <source>
        <dbReference type="Proteomes" id="UP000266389"/>
    </source>
</evidence>
<dbReference type="PANTHER" id="PTHR16222">
    <property type="entry name" value="ADP-RIBOSYLGLYCOHYDROLASE"/>
    <property type="match status" value="1"/>
</dbReference>
<name>A0A395LYU3_9BACT</name>
<dbReference type="Pfam" id="PF03747">
    <property type="entry name" value="ADP_ribosyl_GH"/>
    <property type="match status" value="2"/>
</dbReference>
<dbReference type="Proteomes" id="UP000266389">
    <property type="component" value="Unassembled WGS sequence"/>
</dbReference>
<dbReference type="PANTHER" id="PTHR16222:SF24">
    <property type="entry name" value="ADP-RIBOSYLHYDROLASE ARH3"/>
    <property type="match status" value="1"/>
</dbReference>
<dbReference type="GO" id="GO:0016787">
    <property type="term" value="F:hydrolase activity"/>
    <property type="evidence" value="ECO:0007669"/>
    <property type="project" value="UniProtKB-KW"/>
</dbReference>
<evidence type="ECO:0000256" key="2">
    <source>
        <dbReference type="ARBA" id="ARBA00022801"/>
    </source>
</evidence>
<keyword evidence="2 3" id="KW-0378">Hydrolase</keyword>
<dbReference type="Gene3D" id="1.10.4080.10">
    <property type="entry name" value="ADP-ribosylation/Crystallin J1"/>
    <property type="match status" value="2"/>
</dbReference>
<evidence type="ECO:0000256" key="1">
    <source>
        <dbReference type="ARBA" id="ARBA00010702"/>
    </source>
</evidence>
<gene>
    <name evidence="3" type="ORF">D0433_09925</name>
</gene>
<proteinExistence type="inferred from homology"/>
<dbReference type="InterPro" id="IPR050792">
    <property type="entry name" value="ADP-ribosylglycohydrolase"/>
</dbReference>
<sequence>MNESKLRGFLLGALIGDALGLPVHKKPHHIIRMYFKGIKDYTDEYYSTGSPTGLRAGQNSIDARPILQALPHTDDAAIETFTEKFFQVQPDTAVQLCKFFKIVKAATLPLVPQQILAELFETQEQQKILSAMSFFPNDMVIEFDEAMDELNAVRFALAMFLRSHDDFETTVLSTVNMGGLARLTGAIVGGAMGLLHGHEAIPKHLVQGLEHSLEIVEKIEAIFGSS</sequence>
<dbReference type="AlphaFoldDB" id="A0A395LYU3"/>
<dbReference type="InterPro" id="IPR036705">
    <property type="entry name" value="Ribosyl_crysJ1_sf"/>
</dbReference>
<dbReference type="EMBL" id="PHFL01000060">
    <property type="protein sequence ID" value="RFM23677.1"/>
    <property type="molecule type" value="Genomic_DNA"/>
</dbReference>
<dbReference type="InterPro" id="IPR005502">
    <property type="entry name" value="Ribosyl_crysJ1"/>
</dbReference>
<accession>A0A395LYU3</accession>
<protein>
    <submittedName>
        <fullName evidence="3">ADP-ribosylglycohydrolase family protein</fullName>
    </submittedName>
</protein>
<reference evidence="3 4" key="1">
    <citation type="journal article" date="2011" name="ISME J.">
        <title>Community ecology of hot spring cyanobacterial mats: predominant populations and their functional potential.</title>
        <authorList>
            <person name="Klatt C.G."/>
            <person name="Wood J.M."/>
            <person name="Rusch D.B."/>
            <person name="Bateson M.M."/>
            <person name="Hamamura N."/>
            <person name="Heidelberg J.F."/>
            <person name="Grossman A.R."/>
            <person name="Bhaya D."/>
            <person name="Cohan F.M."/>
            <person name="Kuhl M."/>
            <person name="Bryant D.A."/>
            <person name="Ward D.M."/>
        </authorList>
    </citation>
    <scope>NUCLEOTIDE SEQUENCE [LARGE SCALE GENOMIC DNA]</scope>
    <source>
        <strain evidence="3">OS</strain>
    </source>
</reference>
<dbReference type="SUPFAM" id="SSF101478">
    <property type="entry name" value="ADP-ribosylglycohydrolase"/>
    <property type="match status" value="1"/>
</dbReference>
<evidence type="ECO:0000313" key="3">
    <source>
        <dbReference type="EMBL" id="RFM23677.1"/>
    </source>
</evidence>
<organism evidence="3 4">
    <name type="scientific">Candidatus Thermochlorobacter aerophilus</name>
    <dbReference type="NCBI Taxonomy" id="1868324"/>
    <lineage>
        <taxon>Bacteria</taxon>
        <taxon>Pseudomonadati</taxon>
        <taxon>Chlorobiota</taxon>
        <taxon>Chlorobiia</taxon>
        <taxon>Chlorobiales</taxon>
        <taxon>Candidatus Thermochlorobacteriaceae</taxon>
        <taxon>Candidatus Thermochlorobacter</taxon>
    </lineage>
</organism>
<comment type="caution">
    <text evidence="3">The sequence shown here is derived from an EMBL/GenBank/DDBJ whole genome shotgun (WGS) entry which is preliminary data.</text>
</comment>
<comment type="similarity">
    <text evidence="1">Belongs to the ADP-ribosylglycohydrolase family.</text>
</comment>